<keyword evidence="3" id="KW-1185">Reference proteome</keyword>
<dbReference type="InterPro" id="IPR016181">
    <property type="entry name" value="Acyl_CoA_acyltransferase"/>
</dbReference>
<sequence>MTGPTVREVSEDEWRRRIAAARQVLPFGAPPWPEVGLAGRDDLTPVPLAVRVPGAGELLLPVFRRPGRRAQLGCFGYGMAHPAADWAGGALPDFEVLAALVGTAAGVSAVSTLLPPAGAVAELDRIAGHWRSSEGRATYLLDATGGADAVWRRARGSARTAVRRAARLGLRARPAADADAVVVARLYRDTMARNGAGAPLGEPHFRTLLAGGAAGTVAAVAADAAGEAHAAAVFARHADTAYHLFQVTSADGRRTNAGQLAFWHALDRLCHDGVSTVDLGAASAEGQEFFKTSWGGRARPTRRIDWARPT</sequence>
<dbReference type="EMBL" id="CP021121">
    <property type="protein sequence ID" value="ARQ70756.1"/>
    <property type="molecule type" value="Genomic_DNA"/>
</dbReference>
<gene>
    <name evidence="2" type="ORF">CAG99_19630</name>
</gene>
<dbReference type="InterPro" id="IPR038740">
    <property type="entry name" value="BioF2-like_GNAT_dom"/>
</dbReference>
<reference evidence="2 3" key="1">
    <citation type="submission" date="2017-05" db="EMBL/GenBank/DDBJ databases">
        <title>Complete genome sequence of Streptomyces sp. SCSIO 03032 revealed the diverse biosynthetic pathways for its bioactive secondary metabolites.</title>
        <authorList>
            <person name="Ma L."/>
            <person name="Zhu Y."/>
            <person name="Zhang W."/>
            <person name="Zhang G."/>
            <person name="Tian X."/>
            <person name="Zhang S."/>
            <person name="Zhang C."/>
        </authorList>
    </citation>
    <scope>NUCLEOTIDE SEQUENCE [LARGE SCALE GENOMIC DNA]</scope>
    <source>
        <strain evidence="2 3">SCSIO 03032</strain>
    </source>
</reference>
<dbReference type="SUPFAM" id="SSF55729">
    <property type="entry name" value="Acyl-CoA N-acyltransferases (Nat)"/>
    <property type="match status" value="1"/>
</dbReference>
<organism evidence="2 3">
    <name type="scientific">Streptomyces marincola</name>
    <dbReference type="NCBI Taxonomy" id="2878388"/>
    <lineage>
        <taxon>Bacteria</taxon>
        <taxon>Bacillati</taxon>
        <taxon>Actinomycetota</taxon>
        <taxon>Actinomycetes</taxon>
        <taxon>Kitasatosporales</taxon>
        <taxon>Streptomycetaceae</taxon>
        <taxon>Streptomyces</taxon>
    </lineage>
</organism>
<dbReference type="Proteomes" id="UP000194218">
    <property type="component" value="Chromosome"/>
</dbReference>
<protein>
    <recommendedName>
        <fullName evidence="1">BioF2-like acetyltransferase domain-containing protein</fullName>
    </recommendedName>
</protein>
<dbReference type="KEGG" id="smao:CAG99_19630"/>
<proteinExistence type="predicted"/>
<accession>A0A1W7D153</accession>
<evidence type="ECO:0000313" key="3">
    <source>
        <dbReference type="Proteomes" id="UP000194218"/>
    </source>
</evidence>
<dbReference type="Pfam" id="PF13480">
    <property type="entry name" value="Acetyltransf_6"/>
    <property type="match status" value="1"/>
</dbReference>
<dbReference type="Gene3D" id="3.40.630.30">
    <property type="match status" value="1"/>
</dbReference>
<name>A0A1W7D153_9ACTN</name>
<evidence type="ECO:0000313" key="2">
    <source>
        <dbReference type="EMBL" id="ARQ70756.1"/>
    </source>
</evidence>
<evidence type="ECO:0000259" key="1">
    <source>
        <dbReference type="Pfam" id="PF13480"/>
    </source>
</evidence>
<feature type="domain" description="BioF2-like acetyltransferase" evidence="1">
    <location>
        <begin position="152"/>
        <end position="286"/>
    </location>
</feature>
<dbReference type="AlphaFoldDB" id="A0A1W7D153"/>
<dbReference type="OrthoDB" id="4207361at2"/>
<dbReference type="RefSeq" id="WP_086160600.1">
    <property type="nucleotide sequence ID" value="NZ_CP021121.1"/>
</dbReference>